<dbReference type="SUPFAM" id="SSF53098">
    <property type="entry name" value="Ribonuclease H-like"/>
    <property type="match status" value="1"/>
</dbReference>
<dbReference type="GeneID" id="100907926"/>
<evidence type="ECO:0000313" key="1">
    <source>
        <dbReference type="Proteomes" id="UP000694867"/>
    </source>
</evidence>
<dbReference type="RefSeq" id="XP_003739992.1">
    <property type="nucleotide sequence ID" value="XM_003739944.1"/>
</dbReference>
<protein>
    <submittedName>
        <fullName evidence="2">Uncharacterized protein LOC100907926</fullName>
    </submittedName>
</protein>
<proteinExistence type="predicted"/>
<reference evidence="2" key="1">
    <citation type="submission" date="2025-08" db="UniProtKB">
        <authorList>
            <consortium name="RefSeq"/>
        </authorList>
    </citation>
    <scope>IDENTIFICATION</scope>
</reference>
<sequence length="416" mass="47328">MQLSVPTDKRHQIKQDIITLLATQRITLRMLYRILGKLNALTTIVRSLRYHCSSLASLVSKSTRQNCAFDSEVPLPLTGREDLIWWSENLDMIAVGPIKLPLVSLEITTDSSLKGWGAWCGQRASGGTWNIHDQNLHINALELKAIFLAVQKLADDQKDTTIAIRTDNTTAMHCVNNFGSLHSSTLNSLTRSLWAWAFERNIFLKATHIPGTCNDRADLLSRTTCDNHSFSLHDAIFKRLDAAQGPFDIDLFADFTNYKIIPYISWIRDPFALSMDAFLSKWDMWNNLYAFPPFKLVDRCLSHLDLFPSCELSLICPLWPTQPFFPRLLQRCIARPLLIPTFDDLLQDHKGEPHPLILNNKLRLVVWRLAPLTCPQKQRDFWNSLSEKAQDRHTNSLGIVGFVGVNNDIPLSLALL</sequence>
<gene>
    <name evidence="2" type="primary">LOC100907926</name>
</gene>
<keyword evidence="1" id="KW-1185">Reference proteome</keyword>
<organism evidence="1 2">
    <name type="scientific">Galendromus occidentalis</name>
    <name type="common">western predatory mite</name>
    <dbReference type="NCBI Taxonomy" id="34638"/>
    <lineage>
        <taxon>Eukaryota</taxon>
        <taxon>Metazoa</taxon>
        <taxon>Ecdysozoa</taxon>
        <taxon>Arthropoda</taxon>
        <taxon>Chelicerata</taxon>
        <taxon>Arachnida</taxon>
        <taxon>Acari</taxon>
        <taxon>Parasitiformes</taxon>
        <taxon>Mesostigmata</taxon>
        <taxon>Gamasina</taxon>
        <taxon>Phytoseioidea</taxon>
        <taxon>Phytoseiidae</taxon>
        <taxon>Typhlodrominae</taxon>
        <taxon>Galendromus</taxon>
    </lineage>
</organism>
<dbReference type="Gene3D" id="3.30.420.10">
    <property type="entry name" value="Ribonuclease H-like superfamily/Ribonuclease H"/>
    <property type="match status" value="1"/>
</dbReference>
<dbReference type="AlphaFoldDB" id="A0AAJ6QPZ7"/>
<dbReference type="GO" id="GO:0003676">
    <property type="term" value="F:nucleic acid binding"/>
    <property type="evidence" value="ECO:0007669"/>
    <property type="project" value="InterPro"/>
</dbReference>
<dbReference type="Proteomes" id="UP000694867">
    <property type="component" value="Unplaced"/>
</dbReference>
<accession>A0AAJ6QPZ7</accession>
<name>A0AAJ6QPZ7_9ACAR</name>
<dbReference type="PANTHER" id="PTHR33050">
    <property type="entry name" value="REVERSE TRANSCRIPTASE DOMAIN-CONTAINING PROTEIN"/>
    <property type="match status" value="1"/>
</dbReference>
<dbReference type="InterPro" id="IPR036397">
    <property type="entry name" value="RNaseH_sf"/>
</dbReference>
<dbReference type="InterPro" id="IPR012337">
    <property type="entry name" value="RNaseH-like_sf"/>
</dbReference>
<dbReference type="InterPro" id="IPR052055">
    <property type="entry name" value="Hepadnavirus_pol/RT"/>
</dbReference>
<evidence type="ECO:0000313" key="2">
    <source>
        <dbReference type="RefSeq" id="XP_003739992.1"/>
    </source>
</evidence>
<dbReference type="KEGG" id="goe:100907926"/>
<dbReference type="CDD" id="cd09275">
    <property type="entry name" value="RNase_HI_RT_DIRS1"/>
    <property type="match status" value="1"/>
</dbReference>
<dbReference type="PANTHER" id="PTHR33050:SF7">
    <property type="entry name" value="RIBONUCLEASE H"/>
    <property type="match status" value="1"/>
</dbReference>